<evidence type="ECO:0000313" key="2">
    <source>
        <dbReference type="Proteomes" id="UP000259421"/>
    </source>
</evidence>
<evidence type="ECO:0000313" key="1">
    <source>
        <dbReference type="EMBL" id="AXQ69501.1"/>
    </source>
</evidence>
<keyword evidence="2" id="KW-1185">Reference proteome</keyword>
<organism evidence="1 2">
    <name type="scientific">Caulobacter phage CcrBL9</name>
    <dbReference type="NCBI Taxonomy" id="2283270"/>
    <lineage>
        <taxon>Viruses</taxon>
        <taxon>Duplodnaviria</taxon>
        <taxon>Heunggongvirae</taxon>
        <taxon>Uroviricota</taxon>
        <taxon>Caudoviricetes</taxon>
        <taxon>Jeanschmidtviridae</taxon>
        <taxon>Bertelyvirus</taxon>
        <taxon>Bertelyvirus BL9</taxon>
    </lineage>
</organism>
<accession>A0A385EC93</accession>
<gene>
    <name evidence="1" type="ORF">CcrBL9_gp477</name>
</gene>
<dbReference type="Gene3D" id="1.10.10.60">
    <property type="entry name" value="Homeodomain-like"/>
    <property type="match status" value="1"/>
</dbReference>
<name>A0A385EC93_9CAUD</name>
<sequence length="93" mass="10781">MKPPKPQDFESRHARKAAAIQARKDRQAAFKAKRDADGFKRYDIAKARALYLEGLSQSEVARRVGVHFMTIHHMVHRDFPEIVAERARLRKKA</sequence>
<dbReference type="Proteomes" id="UP000259421">
    <property type="component" value="Segment"/>
</dbReference>
<protein>
    <submittedName>
        <fullName evidence="1">Uncharacterized protein</fullName>
    </submittedName>
</protein>
<reference evidence="2" key="1">
    <citation type="submission" date="2018-07" db="EMBL/GenBank/DDBJ databases">
        <title>Giant CbK-like Caulobacter bacteriophages have genetically divergent genomes.</title>
        <authorList>
            <person name="Wilson K.M."/>
            <person name="Ely B."/>
        </authorList>
    </citation>
    <scope>NUCLEOTIDE SEQUENCE [LARGE SCALE GENOMIC DNA]</scope>
</reference>
<dbReference type="EMBL" id="MH588546">
    <property type="protein sequence ID" value="AXQ69501.1"/>
    <property type="molecule type" value="Genomic_DNA"/>
</dbReference>
<proteinExistence type="predicted"/>
<reference evidence="1 2" key="2">
    <citation type="submission" date="2018-09" db="EMBL/GenBank/DDBJ databases">
        <title>Giant CbK-like Caulobacter bacteriophages have genetically divergent genomes.</title>
        <authorList>
            <person name="Wilson K."/>
            <person name="Ely B."/>
        </authorList>
    </citation>
    <scope>NUCLEOTIDE SEQUENCE [LARGE SCALE GENOMIC DNA]</scope>
</reference>